<reference evidence="3" key="1">
    <citation type="journal article" date="2019" name="Int. J. Syst. Evol. Microbiol.">
        <title>The Global Catalogue of Microorganisms (GCM) 10K type strain sequencing project: providing services to taxonomists for standard genome sequencing and annotation.</title>
        <authorList>
            <consortium name="The Broad Institute Genomics Platform"/>
            <consortium name="The Broad Institute Genome Sequencing Center for Infectious Disease"/>
            <person name="Wu L."/>
            <person name="Ma J."/>
        </authorList>
    </citation>
    <scope>NUCLEOTIDE SEQUENCE [LARGE SCALE GENOMIC DNA]</scope>
    <source>
        <strain evidence="3">CCUG 63419</strain>
    </source>
</reference>
<dbReference type="GO" id="GO:0016787">
    <property type="term" value="F:hydrolase activity"/>
    <property type="evidence" value="ECO:0007669"/>
    <property type="project" value="UniProtKB-KW"/>
</dbReference>
<dbReference type="Pfam" id="PF00561">
    <property type="entry name" value="Abhydrolase_1"/>
    <property type="match status" value="2"/>
</dbReference>
<sequence length="314" mass="34138">MKKILTLAALTALIGGASIATWPAAGGLIYRASMALESTLYGLHTADADGGDIRLETYQGGPESAEAVVMIHGYSADKDVWLRFARHFTSDYRVIIVDLAGHGETPYDPALRYDASSQGARVMAMMDSLGIRRAHLIGNSMGGFIVARLAHDHPERVRSATLIDAAGVTPPEPSVMGRMMAQGDNPFLFNDREGFQRFYPMTMAKAPWVPGITLDWIATQYIAKRAQLAHIFADFHATGLLDGQLTEIRVPTLVMWGAQDQLVSPTAASIWCPGIPNCQRVTYDDLGHMPMIEDPTRSAADVRRFLANLPAGTP</sequence>
<proteinExistence type="predicted"/>
<dbReference type="PANTHER" id="PTHR43798:SF5">
    <property type="entry name" value="MONOACYLGLYCEROL LIPASE ABHD6"/>
    <property type="match status" value="1"/>
</dbReference>
<protein>
    <submittedName>
        <fullName evidence="2">Alpha/beta fold hydrolase</fullName>
    </submittedName>
</protein>
<gene>
    <name evidence="2" type="ORF">ACFQ0F_01280</name>
</gene>
<dbReference type="PANTHER" id="PTHR43798">
    <property type="entry name" value="MONOACYLGLYCEROL LIPASE"/>
    <property type="match status" value="1"/>
</dbReference>
<dbReference type="InterPro" id="IPR029058">
    <property type="entry name" value="AB_hydrolase_fold"/>
</dbReference>
<accession>A0ABW3HFN3</accession>
<feature type="domain" description="AB hydrolase-1" evidence="1">
    <location>
        <begin position="67"/>
        <end position="179"/>
    </location>
</feature>
<dbReference type="InterPro" id="IPR000073">
    <property type="entry name" value="AB_hydrolase_1"/>
</dbReference>
<organism evidence="2 3">
    <name type="scientific">Paraperlucidibaca wandonensis</name>
    <dbReference type="NCBI Taxonomy" id="1268273"/>
    <lineage>
        <taxon>Bacteria</taxon>
        <taxon>Pseudomonadati</taxon>
        <taxon>Pseudomonadota</taxon>
        <taxon>Gammaproteobacteria</taxon>
        <taxon>Moraxellales</taxon>
        <taxon>Moraxellaceae</taxon>
        <taxon>Paraperlucidibaca</taxon>
    </lineage>
</organism>
<dbReference type="InterPro" id="IPR050266">
    <property type="entry name" value="AB_hydrolase_sf"/>
</dbReference>
<dbReference type="PRINTS" id="PR00111">
    <property type="entry name" value="ABHYDROLASE"/>
</dbReference>
<dbReference type="SUPFAM" id="SSF53474">
    <property type="entry name" value="alpha/beta-Hydrolases"/>
    <property type="match status" value="1"/>
</dbReference>
<dbReference type="Proteomes" id="UP001597044">
    <property type="component" value="Unassembled WGS sequence"/>
</dbReference>
<dbReference type="EMBL" id="JBHTIT010000001">
    <property type="protein sequence ID" value="MFD0949038.1"/>
    <property type="molecule type" value="Genomic_DNA"/>
</dbReference>
<keyword evidence="2" id="KW-0378">Hydrolase</keyword>
<evidence type="ECO:0000313" key="2">
    <source>
        <dbReference type="EMBL" id="MFD0949038.1"/>
    </source>
</evidence>
<comment type="caution">
    <text evidence="2">The sequence shown here is derived from an EMBL/GenBank/DDBJ whole genome shotgun (WGS) entry which is preliminary data.</text>
</comment>
<feature type="domain" description="AB hydrolase-1" evidence="1">
    <location>
        <begin position="244"/>
        <end position="295"/>
    </location>
</feature>
<dbReference type="RefSeq" id="WP_379068214.1">
    <property type="nucleotide sequence ID" value="NZ_JBHTIT010000001.1"/>
</dbReference>
<keyword evidence="3" id="KW-1185">Reference proteome</keyword>
<name>A0ABW3HFN3_9GAMM</name>
<dbReference type="Gene3D" id="3.40.50.1820">
    <property type="entry name" value="alpha/beta hydrolase"/>
    <property type="match status" value="1"/>
</dbReference>
<evidence type="ECO:0000313" key="3">
    <source>
        <dbReference type="Proteomes" id="UP001597044"/>
    </source>
</evidence>
<evidence type="ECO:0000259" key="1">
    <source>
        <dbReference type="Pfam" id="PF00561"/>
    </source>
</evidence>